<dbReference type="PANTHER" id="PTHR31758">
    <property type="entry name" value="BTB/POZ DOMAIN-CONTAINING PROTEIN YLR108C"/>
    <property type="match status" value="1"/>
</dbReference>
<organism evidence="2 3">
    <name type="scientific">Rhizophagus irregularis</name>
    <dbReference type="NCBI Taxonomy" id="588596"/>
    <lineage>
        <taxon>Eukaryota</taxon>
        <taxon>Fungi</taxon>
        <taxon>Fungi incertae sedis</taxon>
        <taxon>Mucoromycota</taxon>
        <taxon>Glomeromycotina</taxon>
        <taxon>Glomeromycetes</taxon>
        <taxon>Glomerales</taxon>
        <taxon>Glomeraceae</taxon>
        <taxon>Rhizophagus</taxon>
    </lineage>
</organism>
<dbReference type="PANTHER" id="PTHR31758:SF2">
    <property type="entry name" value="BTB_POZ DOMAIN-CONTAINING PROTEIN YLR108C"/>
    <property type="match status" value="1"/>
</dbReference>
<reference evidence="2 3" key="1">
    <citation type="submission" date="2015-10" db="EMBL/GenBank/DDBJ databases">
        <title>Genome analyses suggest a sexual origin of heterokaryosis in a supposedly ancient asexual fungus.</title>
        <authorList>
            <person name="Ropars J."/>
            <person name="Sedzielewska K."/>
            <person name="Noel J."/>
            <person name="Charron P."/>
            <person name="Farinelli L."/>
            <person name="Marton T."/>
            <person name="Kruger M."/>
            <person name="Pelin A."/>
            <person name="Brachmann A."/>
            <person name="Corradi N."/>
        </authorList>
    </citation>
    <scope>NUCLEOTIDE SEQUENCE [LARGE SCALE GENOMIC DNA]</scope>
    <source>
        <strain evidence="2 3">A4</strain>
    </source>
</reference>
<comment type="caution">
    <text evidence="2">The sequence shown here is derived from an EMBL/GenBank/DDBJ whole genome shotgun (WGS) entry which is preliminary data.</text>
</comment>
<dbReference type="AlphaFoldDB" id="A0A2I1GJU0"/>
<evidence type="ECO:0000256" key="1">
    <source>
        <dbReference type="SAM" id="MobiDB-lite"/>
    </source>
</evidence>
<evidence type="ECO:0000313" key="2">
    <source>
        <dbReference type="EMBL" id="PKY46898.1"/>
    </source>
</evidence>
<dbReference type="OrthoDB" id="2414723at2759"/>
<accession>A0A2I1GJU0</accession>
<dbReference type="EMBL" id="LLXI01000496">
    <property type="protein sequence ID" value="PKY46898.1"/>
    <property type="molecule type" value="Genomic_DNA"/>
</dbReference>
<feature type="compositionally biased region" description="Basic and acidic residues" evidence="1">
    <location>
        <begin position="387"/>
        <end position="398"/>
    </location>
</feature>
<dbReference type="Gene3D" id="3.30.710.10">
    <property type="entry name" value="Potassium Channel Kv1.1, Chain A"/>
    <property type="match status" value="1"/>
</dbReference>
<evidence type="ECO:0000313" key="3">
    <source>
        <dbReference type="Proteomes" id="UP000234323"/>
    </source>
</evidence>
<dbReference type="VEuPathDB" id="FungiDB:RhiirFUN_001401"/>
<dbReference type="Proteomes" id="UP000234323">
    <property type="component" value="Unassembled WGS sequence"/>
</dbReference>
<dbReference type="InterPro" id="IPR011333">
    <property type="entry name" value="SKP1/BTB/POZ_sf"/>
</dbReference>
<feature type="region of interest" description="Disordered" evidence="1">
    <location>
        <begin position="368"/>
        <end position="398"/>
    </location>
</feature>
<protein>
    <recommendedName>
        <fullName evidence="4">Potassium channel tetramerisation-type BTB domain-containing protein</fullName>
    </recommendedName>
</protein>
<dbReference type="VEuPathDB" id="FungiDB:FUN_023309"/>
<gene>
    <name evidence="2" type="ORF">RhiirA4_402922</name>
</gene>
<keyword evidence="3" id="KW-1185">Reference proteome</keyword>
<dbReference type="SUPFAM" id="SSF54695">
    <property type="entry name" value="POZ domain"/>
    <property type="match status" value="1"/>
</dbReference>
<sequence>MSPGHNFNDNPSNSTSPIMNSYIVHVGEQTFRLYRSSVTFDSPNFFTQTFLCDEVPGENDDIVNSVTTRIDKMNIISPDNIGKANDLSSVGETDYNKAKSSTSTQTYVTSNTSVKEITIDRDPRSFEVILRYLRGYNIFPLSSVNLPPGMSLDLFRESLLEDARYYGLCRLAQLLQAETPKPLSYKDPFTSADKILLSLRDVPIHKEFIKSNFEGSSAIEFFTGAVLTLELESSDASIRFHTKFLNEQDQKALETLGDICGENSQIQFSRQLSTNWNMRDTLNGIRLEIDGVQVTGVDIASLVGSYNPRAKALEDMFRQSEGNKLVIYAQEFVFRLDHQSYIPNENDENQVNIDDKNELGNGIIYTSNNGTAESKDYENQVQNGNDTENKKDSRNDIIDGNRIIDGNSIIDGNGNNNGNNNNNKAIKPVYLGVVWAKGWTQEWWAWNEYRMKLDTLQ</sequence>
<name>A0A2I1GJU0_9GLOM</name>
<evidence type="ECO:0008006" key="4">
    <source>
        <dbReference type="Google" id="ProtNLM"/>
    </source>
</evidence>
<proteinExistence type="predicted"/>
<dbReference type="VEuPathDB" id="FungiDB:RhiirA1_409007"/>